<feature type="region of interest" description="Disordered" evidence="2">
    <location>
        <begin position="351"/>
        <end position="491"/>
    </location>
</feature>
<reference evidence="4 5" key="1">
    <citation type="submission" date="2024-09" db="EMBL/GenBank/DDBJ databases">
        <title>Rethinking Asexuality: The Enigmatic Case of Functional Sexual Genes in Lepraria (Stereocaulaceae).</title>
        <authorList>
            <person name="Doellman M."/>
            <person name="Sun Y."/>
            <person name="Barcenas-Pena A."/>
            <person name="Lumbsch H.T."/>
            <person name="Grewe F."/>
        </authorList>
    </citation>
    <scope>NUCLEOTIDE SEQUENCE [LARGE SCALE GENOMIC DNA]</scope>
    <source>
        <strain evidence="4 5">Grewe 0041</strain>
    </source>
</reference>
<evidence type="ECO:0000259" key="3">
    <source>
        <dbReference type="Pfam" id="PF13257"/>
    </source>
</evidence>
<dbReference type="EMBL" id="JBHFEH010000011">
    <property type="protein sequence ID" value="KAL2055428.1"/>
    <property type="molecule type" value="Genomic_DNA"/>
</dbReference>
<name>A0ABR4BDB6_9LECA</name>
<evidence type="ECO:0000313" key="4">
    <source>
        <dbReference type="EMBL" id="KAL2055428.1"/>
    </source>
</evidence>
<feature type="coiled-coil region" evidence="1">
    <location>
        <begin position="84"/>
        <end position="118"/>
    </location>
</feature>
<sequence>MADPKRQSMPPWTIAPLRLDSTTSIRGSLEMSPSRSSIQSSSGHSRAHTPSSSVPSTPLIPARPPSPEKRVPYPGESNTFLTALAAQERRVLELKEELQKAEGELEKLKKQWAAHEATKKRNEIRHLEQLQPLDTSLSGPSASASHDEELARINKELVRRKRTSSSIKSSQRTVFSGSRHTRTLSLLSPRDSASSSHSSLQGNGHTRHPLETVNDVAVPCTVHELSSSANESSVSTSLYKGPPREMVLETGKQLVGDFRQGLWTFFEDLKQVTVGDEAASASDPRAQPSLPPGNLPKRQAIREKVTSTKEGPARKVDNSSDVRGCETTQKHGLLASKQNVTQSIVGENELVEQPTPLSAGASQPVSTTTNSSNSDDDDGWDKWDTPIVKGSTPRSKDVLFMADPMASPLTDKSSPRTSMSSLDATPRSNKPAASGEKQDDIPWPALKKLSPSRLSRTASTLMAEWERSLTPPATDATDPLSRATSKDRKAD</sequence>
<feature type="compositionally biased region" description="Polar residues" evidence="2">
    <location>
        <begin position="410"/>
        <end position="428"/>
    </location>
</feature>
<keyword evidence="5" id="KW-1185">Reference proteome</keyword>
<organism evidence="4 5">
    <name type="scientific">Lepraria finkii</name>
    <dbReference type="NCBI Taxonomy" id="1340010"/>
    <lineage>
        <taxon>Eukaryota</taxon>
        <taxon>Fungi</taxon>
        <taxon>Dikarya</taxon>
        <taxon>Ascomycota</taxon>
        <taxon>Pezizomycotina</taxon>
        <taxon>Lecanoromycetes</taxon>
        <taxon>OSLEUM clade</taxon>
        <taxon>Lecanoromycetidae</taxon>
        <taxon>Lecanorales</taxon>
        <taxon>Lecanorineae</taxon>
        <taxon>Stereocaulaceae</taxon>
        <taxon>Lepraria</taxon>
    </lineage>
</organism>
<feature type="compositionally biased region" description="Low complexity" evidence="2">
    <location>
        <begin position="164"/>
        <end position="173"/>
    </location>
</feature>
<feature type="compositionally biased region" description="Basic and acidic residues" evidence="2">
    <location>
        <begin position="300"/>
        <end position="324"/>
    </location>
</feature>
<evidence type="ECO:0000256" key="2">
    <source>
        <dbReference type="SAM" id="MobiDB-lite"/>
    </source>
</evidence>
<feature type="compositionally biased region" description="Basic and acidic residues" evidence="2">
    <location>
        <begin position="145"/>
        <end position="157"/>
    </location>
</feature>
<feature type="region of interest" description="Disordered" evidence="2">
    <location>
        <begin position="277"/>
        <end position="334"/>
    </location>
</feature>
<feature type="region of interest" description="Disordered" evidence="2">
    <location>
        <begin position="123"/>
        <end position="210"/>
    </location>
</feature>
<keyword evidence="1" id="KW-0175">Coiled coil</keyword>
<feature type="compositionally biased region" description="Polar residues" evidence="2">
    <location>
        <begin position="132"/>
        <end position="144"/>
    </location>
</feature>
<dbReference type="InterPro" id="IPR025122">
    <property type="entry name" value="DUF4048"/>
</dbReference>
<evidence type="ECO:0000313" key="5">
    <source>
        <dbReference type="Proteomes" id="UP001590951"/>
    </source>
</evidence>
<dbReference type="Pfam" id="PF13257">
    <property type="entry name" value="DUF4048"/>
    <property type="match status" value="1"/>
</dbReference>
<dbReference type="Proteomes" id="UP001590951">
    <property type="component" value="Unassembled WGS sequence"/>
</dbReference>
<comment type="caution">
    <text evidence="4">The sequence shown here is derived from an EMBL/GenBank/DDBJ whole genome shotgun (WGS) entry which is preliminary data.</text>
</comment>
<feature type="compositionally biased region" description="Low complexity" evidence="2">
    <location>
        <begin position="184"/>
        <end position="200"/>
    </location>
</feature>
<feature type="region of interest" description="Disordered" evidence="2">
    <location>
        <begin position="1"/>
        <end position="76"/>
    </location>
</feature>
<proteinExistence type="predicted"/>
<accession>A0ABR4BDB6</accession>
<feature type="domain" description="DUF4048" evidence="3">
    <location>
        <begin position="180"/>
        <end position="395"/>
    </location>
</feature>
<gene>
    <name evidence="4" type="ORF">ABVK25_004236</name>
</gene>
<evidence type="ECO:0000256" key="1">
    <source>
        <dbReference type="SAM" id="Coils"/>
    </source>
</evidence>
<feature type="compositionally biased region" description="Low complexity" evidence="2">
    <location>
        <begin position="32"/>
        <end position="44"/>
    </location>
</feature>
<protein>
    <recommendedName>
        <fullName evidence="3">DUF4048 domain-containing protein</fullName>
    </recommendedName>
</protein>